<reference evidence="2" key="1">
    <citation type="submission" date="2019-12" db="EMBL/GenBank/DDBJ databases">
        <title>An insight into the sialome of adult female Ixodes ricinus ticks feeding for 6 days.</title>
        <authorList>
            <person name="Perner J."/>
            <person name="Ribeiro J.M.C."/>
        </authorList>
    </citation>
    <scope>NUCLEOTIDE SEQUENCE</scope>
    <source>
        <strain evidence="2">Semi-engorged</strain>
        <tissue evidence="2">Salivary glands</tissue>
    </source>
</reference>
<proteinExistence type="predicted"/>
<evidence type="ECO:0000256" key="1">
    <source>
        <dbReference type="SAM" id="MobiDB-lite"/>
    </source>
</evidence>
<feature type="region of interest" description="Disordered" evidence="1">
    <location>
        <begin position="79"/>
        <end position="123"/>
    </location>
</feature>
<sequence length="179" mass="19985">MSSPKGSEFPMRRKRRVSAMLFLRSCTARWGQAAQSTASMRTTITKVADDTGGGDRASRPWAACSKPWEATSCSKPLWPARQSTRRARARQALSTDLRSLADRRPLRRATESPTRGNSSGPRLWQQLAAMVRAARWALIEKKSRYVRQADTPRACRMALLCRRDSISSAVNDCSATSMH</sequence>
<dbReference type="AlphaFoldDB" id="A0A6B0V1A2"/>
<organism evidence="2">
    <name type="scientific">Ixodes ricinus</name>
    <name type="common">Common tick</name>
    <name type="synonym">Acarus ricinus</name>
    <dbReference type="NCBI Taxonomy" id="34613"/>
    <lineage>
        <taxon>Eukaryota</taxon>
        <taxon>Metazoa</taxon>
        <taxon>Ecdysozoa</taxon>
        <taxon>Arthropoda</taxon>
        <taxon>Chelicerata</taxon>
        <taxon>Arachnida</taxon>
        <taxon>Acari</taxon>
        <taxon>Parasitiformes</taxon>
        <taxon>Ixodida</taxon>
        <taxon>Ixodoidea</taxon>
        <taxon>Ixodidae</taxon>
        <taxon>Ixodinae</taxon>
        <taxon>Ixodes</taxon>
    </lineage>
</organism>
<evidence type="ECO:0000313" key="2">
    <source>
        <dbReference type="EMBL" id="MXU95138.1"/>
    </source>
</evidence>
<accession>A0A6B0V1A2</accession>
<name>A0A6B0V1A2_IXORI</name>
<dbReference type="EMBL" id="GIFC01013055">
    <property type="protein sequence ID" value="MXU95138.1"/>
    <property type="molecule type" value="Transcribed_RNA"/>
</dbReference>
<feature type="compositionally biased region" description="Polar residues" evidence="1">
    <location>
        <begin position="111"/>
        <end position="120"/>
    </location>
</feature>
<protein>
    <submittedName>
        <fullName evidence="2">Uncharacterized protein</fullName>
    </submittedName>
</protein>
<feature type="compositionally biased region" description="Basic and acidic residues" evidence="1">
    <location>
        <begin position="99"/>
        <end position="110"/>
    </location>
</feature>